<evidence type="ECO:0000256" key="7">
    <source>
        <dbReference type="ARBA" id="ARBA00022840"/>
    </source>
</evidence>
<feature type="region of interest" description="Disordered" evidence="12">
    <location>
        <begin position="1345"/>
        <end position="1380"/>
    </location>
</feature>
<dbReference type="SUPFAM" id="SSF81653">
    <property type="entry name" value="Calcium ATPase, transduction domain A"/>
    <property type="match status" value="1"/>
</dbReference>
<feature type="domain" description="LIM zinc-binding" evidence="14">
    <location>
        <begin position="1580"/>
        <end position="1641"/>
    </location>
</feature>
<keyword evidence="4 11" id="KW-0479">Metal-binding</keyword>
<dbReference type="SUPFAM" id="SSF57716">
    <property type="entry name" value="Glucocorticoid receptor-like (DNA-binding domain)"/>
    <property type="match status" value="2"/>
</dbReference>
<keyword evidence="10 13" id="KW-0472">Membrane</keyword>
<dbReference type="Proteomes" id="UP001648503">
    <property type="component" value="Unassembled WGS sequence"/>
</dbReference>
<dbReference type="Gene3D" id="3.40.1110.10">
    <property type="entry name" value="Calcium-transporting ATPase, cytoplasmic domain N"/>
    <property type="match status" value="1"/>
</dbReference>
<dbReference type="SUPFAM" id="SSF56784">
    <property type="entry name" value="HAD-like"/>
    <property type="match status" value="1"/>
</dbReference>
<dbReference type="InterPro" id="IPR023299">
    <property type="entry name" value="ATPase_P-typ_cyto_dom_N"/>
</dbReference>
<feature type="compositionally biased region" description="Polar residues" evidence="12">
    <location>
        <begin position="1504"/>
        <end position="1515"/>
    </location>
</feature>
<dbReference type="Pfam" id="PF00689">
    <property type="entry name" value="Cation_ATPase_C"/>
    <property type="match status" value="1"/>
</dbReference>
<keyword evidence="16" id="KW-1185">Reference proteome</keyword>
<feature type="transmembrane region" description="Helical" evidence="13">
    <location>
        <begin position="272"/>
        <end position="294"/>
    </location>
</feature>
<dbReference type="SFLD" id="SFLDS00003">
    <property type="entry name" value="Haloacid_Dehalogenase"/>
    <property type="match status" value="1"/>
</dbReference>
<evidence type="ECO:0000256" key="10">
    <source>
        <dbReference type="ARBA" id="ARBA00023136"/>
    </source>
</evidence>
<proteinExistence type="predicted"/>
<dbReference type="SMART" id="SM00132">
    <property type="entry name" value="LIM"/>
    <property type="match status" value="3"/>
</dbReference>
<dbReference type="Pfam" id="PF00122">
    <property type="entry name" value="E1-E2_ATPase"/>
    <property type="match status" value="1"/>
</dbReference>
<dbReference type="PRINTS" id="PR00119">
    <property type="entry name" value="CATATPASE"/>
</dbReference>
<feature type="transmembrane region" description="Helical" evidence="13">
    <location>
        <begin position="449"/>
        <end position="469"/>
    </location>
</feature>
<evidence type="ECO:0000256" key="6">
    <source>
        <dbReference type="ARBA" id="ARBA00022833"/>
    </source>
</evidence>
<evidence type="ECO:0000256" key="13">
    <source>
        <dbReference type="SAM" id="Phobius"/>
    </source>
</evidence>
<dbReference type="PROSITE" id="PS50023">
    <property type="entry name" value="LIM_DOMAIN_2"/>
    <property type="match status" value="1"/>
</dbReference>
<dbReference type="InterPro" id="IPR044492">
    <property type="entry name" value="P_typ_ATPase_HD_dom"/>
</dbReference>
<feature type="compositionally biased region" description="Polar residues" evidence="12">
    <location>
        <begin position="1362"/>
        <end position="1375"/>
    </location>
</feature>
<keyword evidence="2" id="KW-1003">Cell membrane</keyword>
<organism evidence="15 16">
    <name type="scientific">Batrachochytrium salamandrivorans</name>
    <dbReference type="NCBI Taxonomy" id="1357716"/>
    <lineage>
        <taxon>Eukaryota</taxon>
        <taxon>Fungi</taxon>
        <taxon>Fungi incertae sedis</taxon>
        <taxon>Chytridiomycota</taxon>
        <taxon>Chytridiomycota incertae sedis</taxon>
        <taxon>Chytridiomycetes</taxon>
        <taxon>Rhizophydiales</taxon>
        <taxon>Rhizophydiales incertae sedis</taxon>
        <taxon>Batrachochytrium</taxon>
    </lineage>
</organism>
<dbReference type="SMART" id="SM00831">
    <property type="entry name" value="Cation_ATPase_N"/>
    <property type="match status" value="1"/>
</dbReference>
<dbReference type="InterPro" id="IPR001757">
    <property type="entry name" value="P_typ_ATPase"/>
</dbReference>
<feature type="transmembrane region" description="Helical" evidence="13">
    <location>
        <begin position="306"/>
        <end position="325"/>
    </location>
</feature>
<dbReference type="Gene3D" id="1.20.1110.10">
    <property type="entry name" value="Calcium-transporting ATPase, transmembrane domain"/>
    <property type="match status" value="2"/>
</dbReference>
<dbReference type="SFLD" id="SFLDG00002">
    <property type="entry name" value="C1.7:_P-type_atpase_like"/>
    <property type="match status" value="1"/>
</dbReference>
<dbReference type="SFLD" id="SFLDF00027">
    <property type="entry name" value="p-type_atpase"/>
    <property type="match status" value="1"/>
</dbReference>
<evidence type="ECO:0000256" key="11">
    <source>
        <dbReference type="PROSITE-ProRule" id="PRU00125"/>
    </source>
</evidence>
<dbReference type="InterPro" id="IPR008250">
    <property type="entry name" value="ATPase_P-typ_transduc_dom_A_sf"/>
</dbReference>
<dbReference type="PROSITE" id="PS00478">
    <property type="entry name" value="LIM_DOMAIN_1"/>
    <property type="match status" value="1"/>
</dbReference>
<dbReference type="PROSITE" id="PS00154">
    <property type="entry name" value="ATPASE_E1_E2"/>
    <property type="match status" value="1"/>
</dbReference>
<dbReference type="CDD" id="cd08368">
    <property type="entry name" value="LIM"/>
    <property type="match status" value="2"/>
</dbReference>
<dbReference type="Gene3D" id="3.40.50.1000">
    <property type="entry name" value="HAD superfamily/HAD-like"/>
    <property type="match status" value="1"/>
</dbReference>
<feature type="compositionally biased region" description="Low complexity" evidence="12">
    <location>
        <begin position="1487"/>
        <end position="1502"/>
    </location>
</feature>
<dbReference type="NCBIfam" id="TIGR01494">
    <property type="entry name" value="ATPase_P-type"/>
    <property type="match status" value="2"/>
</dbReference>
<dbReference type="InterPro" id="IPR023298">
    <property type="entry name" value="ATPase_P-typ_TM_dom_sf"/>
</dbReference>
<dbReference type="PANTHER" id="PTHR43294:SF21">
    <property type="entry name" value="CATION TRANSPORTING ATPASE"/>
    <property type="match status" value="1"/>
</dbReference>
<keyword evidence="6 11" id="KW-0862">Zinc</keyword>
<dbReference type="Pfam" id="PF00690">
    <property type="entry name" value="Cation_ATPase_N"/>
    <property type="match status" value="1"/>
</dbReference>
<evidence type="ECO:0000256" key="1">
    <source>
        <dbReference type="ARBA" id="ARBA00004651"/>
    </source>
</evidence>
<keyword evidence="3 13" id="KW-0812">Transmembrane</keyword>
<dbReference type="InterPro" id="IPR036412">
    <property type="entry name" value="HAD-like_sf"/>
</dbReference>
<evidence type="ECO:0000259" key="14">
    <source>
        <dbReference type="PROSITE" id="PS50023"/>
    </source>
</evidence>
<feature type="region of interest" description="Disordered" evidence="12">
    <location>
        <begin position="1480"/>
        <end position="1517"/>
    </location>
</feature>
<dbReference type="Gene3D" id="2.70.150.10">
    <property type="entry name" value="Calcium-transporting ATPase, cytoplasmic transduction domain A"/>
    <property type="match status" value="1"/>
</dbReference>
<feature type="transmembrane region" description="Helical" evidence="13">
    <location>
        <begin position="1216"/>
        <end position="1233"/>
    </location>
</feature>
<protein>
    <recommendedName>
        <fullName evidence="14">LIM zinc-binding domain-containing protein</fullName>
    </recommendedName>
</protein>
<dbReference type="Gene3D" id="2.10.110.10">
    <property type="entry name" value="Cysteine Rich Protein"/>
    <property type="match status" value="3"/>
</dbReference>
<evidence type="ECO:0000313" key="15">
    <source>
        <dbReference type="EMBL" id="KAH6596632.1"/>
    </source>
</evidence>
<evidence type="ECO:0000256" key="5">
    <source>
        <dbReference type="ARBA" id="ARBA00022741"/>
    </source>
</evidence>
<dbReference type="Pfam" id="PF00412">
    <property type="entry name" value="LIM"/>
    <property type="match status" value="3"/>
</dbReference>
<dbReference type="SUPFAM" id="SSF81660">
    <property type="entry name" value="Metal cation-transporting ATPase, ATP-binding domain N"/>
    <property type="match status" value="1"/>
</dbReference>
<sequence length="1721" mass="190722">MDSENRGFKEPNSSNNDNRVALEKTDPVNAEYATTDPSLLPESTQINVPGRILPTGINALFSRPENEDDLLSLKQKSAAALEAAELHAAQSRLTADSIVAGVTSGIDKKSKLASYSLEKKKGLHSHDILHDAPSRRRQHNVDDMRLLGSSAKSSSYISGLNNSSDAIAASLETKDKSDPVQNNKGEVVLRIDDLPSTELQILESRLKKLDLTTMKDHLMSFDQLLKKYKTKANSKRPLDSEGITNEDAASRIRELGLNVHAPPKRVPMHVKFMECLISLFNILLFFAGFMYLVLYAINPTNNFESVWIGCTLIIVAFIYAGIEFYEIQKISAILESFKLMIPTQTSVLRLGKRMIIESTQLVPGDIMFLRSGDKVAADAVLFHSTDMRVDISSLTGENEPLLRTDLVVSGEGYAVVVQTGRHSVIGKISRLTQMDKPRKSPLSFEIQRFCKTISILAGITAVVFFFVALLRGRNFTYAATFGIGILIAWVPQGLPLTVTMILAISGRRMADQKVLVKDLHAVETLGGITMLATDKTGTLTKNEMTVMEIWTNGAIFYAGPSGASSLPKGYRPLRLDASGVPQILHVCVTCSTARFEMPEKTISERTIIGDATEVGLLRFAGNKLANIDRLPELYPKVLEIPFTSDTKVHITIHRKSHPQGGLTLHMKGAPEMVWEACTTIWIDGKATKIDTVWQKKYKSALEDLTQNGSRVLGMAMLHLRGDKYPDNWTFSAEKKNFPTSGLTFLGLVGMEDPPKDGVADAILTMRTAGIKVMMITGDNPKTAEAISRKVNIFTFPTVKTISLHEDLPVKPGTGKESIVISGHMMGYLSDDDWLNILNHDEIIFARTLPADKLQIVKHSQALGHIVAVTGDGVNDSAALKKADLGIAMNRTGCDISKDSAKMILLDDNFASTVRGIQEGRLIFINLKKAIRYSLTHILPEVLPYLLYVVVPIPLALTPTQILAVDLGFEILTTMSFSWEPAEDISLLMSMPPRNPVTQQSATAMHSIMKRRCEIEHSFNPNLSQSANTADGRKSNLQLADRNMYTSNRHREGQIRQDNYHDHDVMDSTMLLNEIGVTGDADPNIEMQIKVLNKRLMNKYGGYLQETKSIFTSLEYWKMQYENWRELTASREHNERLVDSEVLIYSYLEAGLIEFSGALTTYFAVFWYTFGVSSSDARHGQIFGNLQWKPHSPSLILESGREFFGAEQFEALKQVQSVYYLSIFIIQVWNLFACKTRYTLPFRRTAFSNKHTWLSILAGGIVAGVIVYTPVTNAIFLTSINLDPIYLLIPMSFGAFLYLYSTIKMMIIRYDKLLLDLQGINVPSNEVFENTSPPKPLDIAHDAHITQGGRLPPTRDEAPPSERVSSVSDQPRTGSSWRLPYTMQRLKRSDSQPPTAGANDAQFQPEIVNQNDFQGSTPPNISILQSSKNRTRLYNISNASSFSNMPPTSPISSQLSSPLIGTRSAILISKASSHSLQPSPIAVSASLSGPTDTSTPPQSSPGTLVLNQSAGSTNSSRSDKLCAVCGLAISRGGAGLRGKFYHSEHFVCSEPSCRRNLKGVVCFERDNQLFCEKDYHVRFSPQCGYCKEPIKDNRVIEALGQTFHRAHFFCSHCGKTFGPEDTFQEYEGKAYCEEDFVMLFALKCSACHGSILEESISALGHKWHARCFTCSEPSCNIVLGLDGFYDYENTIRCTLHVGSAKRISKTKDTKSVVENPIVEIAI</sequence>
<keyword evidence="8" id="KW-1278">Translocase</keyword>
<dbReference type="PANTHER" id="PTHR43294">
    <property type="entry name" value="SODIUM/POTASSIUM-TRANSPORTING ATPASE SUBUNIT ALPHA"/>
    <property type="match status" value="1"/>
</dbReference>
<evidence type="ECO:0000256" key="8">
    <source>
        <dbReference type="ARBA" id="ARBA00022967"/>
    </source>
</evidence>
<dbReference type="InterPro" id="IPR050510">
    <property type="entry name" value="Cation_transp_ATPase_P-type"/>
</dbReference>
<name>A0ABQ8FFA6_9FUNG</name>
<feature type="transmembrane region" description="Helical" evidence="13">
    <location>
        <begin position="1253"/>
        <end position="1277"/>
    </location>
</feature>
<evidence type="ECO:0000256" key="12">
    <source>
        <dbReference type="SAM" id="MobiDB-lite"/>
    </source>
</evidence>
<dbReference type="InterPro" id="IPR059000">
    <property type="entry name" value="ATPase_P-type_domA"/>
</dbReference>
<dbReference type="Pfam" id="PF13246">
    <property type="entry name" value="Cation_ATPase"/>
    <property type="match status" value="1"/>
</dbReference>
<dbReference type="SUPFAM" id="SSF81665">
    <property type="entry name" value="Calcium ATPase, transmembrane domain M"/>
    <property type="match status" value="2"/>
</dbReference>
<accession>A0ABQ8FFA6</accession>
<feature type="region of interest" description="Disordered" evidence="12">
    <location>
        <begin position="1"/>
        <end position="27"/>
    </location>
</feature>
<evidence type="ECO:0000256" key="2">
    <source>
        <dbReference type="ARBA" id="ARBA00022475"/>
    </source>
</evidence>
<gene>
    <name evidence="15" type="ORF">BASA50_004963</name>
</gene>
<comment type="subcellular location">
    <subcellularLocation>
        <location evidence="1">Cell membrane</location>
        <topology evidence="1">Multi-pass membrane protein</topology>
    </subcellularLocation>
</comment>
<dbReference type="InterPro" id="IPR023214">
    <property type="entry name" value="HAD_sf"/>
</dbReference>
<dbReference type="PRINTS" id="PR00121">
    <property type="entry name" value="NAKATPASE"/>
</dbReference>
<dbReference type="InterPro" id="IPR018303">
    <property type="entry name" value="ATPase_P-typ_P_site"/>
</dbReference>
<evidence type="ECO:0000313" key="16">
    <source>
        <dbReference type="Proteomes" id="UP001648503"/>
    </source>
</evidence>
<keyword evidence="11" id="KW-0440">LIM domain</keyword>
<reference evidence="15 16" key="1">
    <citation type="submission" date="2021-02" db="EMBL/GenBank/DDBJ databases">
        <title>Variation within the Batrachochytrium salamandrivorans European outbreak.</title>
        <authorList>
            <person name="Kelly M."/>
            <person name="Pasmans F."/>
            <person name="Shea T.P."/>
            <person name="Munoz J.F."/>
            <person name="Carranza S."/>
            <person name="Cuomo C.A."/>
            <person name="Martel A."/>
        </authorList>
    </citation>
    <scope>NUCLEOTIDE SEQUENCE [LARGE SCALE GENOMIC DNA]</scope>
    <source>
        <strain evidence="15 16">AMFP18/2</strain>
    </source>
</reference>
<keyword evidence="9 13" id="KW-1133">Transmembrane helix</keyword>
<comment type="caution">
    <text evidence="15">The sequence shown here is derived from an EMBL/GenBank/DDBJ whole genome shotgun (WGS) entry which is preliminary data.</text>
</comment>
<keyword evidence="5" id="KW-0547">Nucleotide-binding</keyword>
<dbReference type="InterPro" id="IPR004014">
    <property type="entry name" value="ATPase_P-typ_cation-transptr_N"/>
</dbReference>
<feature type="transmembrane region" description="Helical" evidence="13">
    <location>
        <begin position="1283"/>
        <end position="1302"/>
    </location>
</feature>
<evidence type="ECO:0000256" key="4">
    <source>
        <dbReference type="ARBA" id="ARBA00022723"/>
    </source>
</evidence>
<feature type="transmembrane region" description="Helical" evidence="13">
    <location>
        <begin position="475"/>
        <end position="504"/>
    </location>
</feature>
<dbReference type="InterPro" id="IPR006068">
    <property type="entry name" value="ATPase_P-typ_cation-transptr_C"/>
</dbReference>
<keyword evidence="7" id="KW-0067">ATP-binding</keyword>
<dbReference type="InterPro" id="IPR001781">
    <property type="entry name" value="Znf_LIM"/>
</dbReference>
<evidence type="ECO:0000256" key="3">
    <source>
        <dbReference type="ARBA" id="ARBA00022692"/>
    </source>
</evidence>
<evidence type="ECO:0000256" key="9">
    <source>
        <dbReference type="ARBA" id="ARBA00022989"/>
    </source>
</evidence>
<dbReference type="EMBL" id="JAFCIX010000204">
    <property type="protein sequence ID" value="KAH6596632.1"/>
    <property type="molecule type" value="Genomic_DNA"/>
</dbReference>